<evidence type="ECO:0000256" key="1">
    <source>
        <dbReference type="SAM" id="MobiDB-lite"/>
    </source>
</evidence>
<dbReference type="InterPro" id="IPR036366">
    <property type="entry name" value="PGBDSf"/>
</dbReference>
<name>A0ABN6Y0K1_9MICO</name>
<protein>
    <recommendedName>
        <fullName evidence="2">Peptidoglycan binding-like domain-containing protein</fullName>
    </recommendedName>
</protein>
<dbReference type="SUPFAM" id="SSF47090">
    <property type="entry name" value="PGBD-like"/>
    <property type="match status" value="1"/>
</dbReference>
<dbReference type="InterPro" id="IPR002477">
    <property type="entry name" value="Peptidoglycan-bd-like"/>
</dbReference>
<dbReference type="Proteomes" id="UP001321486">
    <property type="component" value="Chromosome"/>
</dbReference>
<feature type="domain" description="Peptidoglycan binding-like" evidence="2">
    <location>
        <begin position="127"/>
        <end position="161"/>
    </location>
</feature>
<evidence type="ECO:0000313" key="4">
    <source>
        <dbReference type="Proteomes" id="UP001321486"/>
    </source>
</evidence>
<dbReference type="Pfam" id="PF01471">
    <property type="entry name" value="PG_binding_1"/>
    <property type="match status" value="1"/>
</dbReference>
<reference evidence="4" key="1">
    <citation type="journal article" date="2019" name="Int. J. Syst. Evol. Microbiol.">
        <title>The Global Catalogue of Microorganisms (GCM) 10K type strain sequencing project: providing services to taxonomists for standard genome sequencing and annotation.</title>
        <authorList>
            <consortium name="The Broad Institute Genomics Platform"/>
            <consortium name="The Broad Institute Genome Sequencing Center for Infectious Disease"/>
            <person name="Wu L."/>
            <person name="Ma J."/>
        </authorList>
    </citation>
    <scope>NUCLEOTIDE SEQUENCE [LARGE SCALE GENOMIC DNA]</scope>
    <source>
        <strain evidence="4">NBRC 108728</strain>
    </source>
</reference>
<dbReference type="InterPro" id="IPR036365">
    <property type="entry name" value="PGBD-like_sf"/>
</dbReference>
<feature type="region of interest" description="Disordered" evidence="1">
    <location>
        <begin position="34"/>
        <end position="53"/>
    </location>
</feature>
<dbReference type="EMBL" id="AP027732">
    <property type="protein sequence ID" value="BDZ49652.1"/>
    <property type="molecule type" value="Genomic_DNA"/>
</dbReference>
<feature type="region of interest" description="Disordered" evidence="1">
    <location>
        <begin position="169"/>
        <end position="204"/>
    </location>
</feature>
<keyword evidence="4" id="KW-1185">Reference proteome</keyword>
<feature type="compositionally biased region" description="Polar residues" evidence="1">
    <location>
        <begin position="179"/>
        <end position="190"/>
    </location>
</feature>
<accession>A0ABN6Y0K1</accession>
<evidence type="ECO:0000259" key="2">
    <source>
        <dbReference type="Pfam" id="PF01471"/>
    </source>
</evidence>
<organism evidence="3 4">
    <name type="scientific">Frondihabitans sucicola</name>
    <dbReference type="NCBI Taxonomy" id="1268041"/>
    <lineage>
        <taxon>Bacteria</taxon>
        <taxon>Bacillati</taxon>
        <taxon>Actinomycetota</taxon>
        <taxon>Actinomycetes</taxon>
        <taxon>Micrococcales</taxon>
        <taxon>Microbacteriaceae</taxon>
        <taxon>Frondihabitans</taxon>
    </lineage>
</organism>
<sequence>MKRRLLVSVGALGVGLLFAGGWAAATALQSPAQREASATAPRSGPVTAQVTQGDLSRTITSEATLQRQTRQSLRFVAPDGPAVVTGRPLSSGQALLAGRALTEINGRPVFAIPGAFAFYRDLEQGISGPDVRQLQLGLTSAGLRVTTDGVFGESTEAAVAALYGRSGYSVPRGEGPSSGDETLQSPSNDEVASVPAPPSTPTAPSVIRLPRAELTVMSTSSAHVVSVPEVGSPILDSTLAVVEHGPMAAVAGVPAEVGSAIREGMKGSLSIGGGRRPVTVTAVIPNKGEAETSTRIELAGSTGELSESESGHEALLELEVEVVDRDSLLVPTVAVISGGSGSARVQKQTRQGSFVSIPVTEIGQLDGRSAVTATGREKLAPGDHVKVG</sequence>
<proteinExistence type="predicted"/>
<evidence type="ECO:0000313" key="3">
    <source>
        <dbReference type="EMBL" id="BDZ49652.1"/>
    </source>
</evidence>
<dbReference type="Gene3D" id="1.10.101.10">
    <property type="entry name" value="PGBD-like superfamily/PGBD"/>
    <property type="match status" value="1"/>
</dbReference>
<gene>
    <name evidence="3" type="ORF">GCM10025867_18930</name>
</gene>